<evidence type="ECO:0000256" key="8">
    <source>
        <dbReference type="ARBA" id="ARBA00022967"/>
    </source>
</evidence>
<dbReference type="Proteomes" id="UP000587070">
    <property type="component" value="Unassembled WGS sequence"/>
</dbReference>
<dbReference type="InterPro" id="IPR027417">
    <property type="entry name" value="P-loop_NTPase"/>
</dbReference>
<dbReference type="SMART" id="SM00382">
    <property type="entry name" value="AAA"/>
    <property type="match status" value="1"/>
</dbReference>
<proteinExistence type="inferred from homology"/>
<dbReference type="InterPro" id="IPR015854">
    <property type="entry name" value="ABC_transpr_LolD-like"/>
</dbReference>
<dbReference type="InterPro" id="IPR017871">
    <property type="entry name" value="ABC_transporter-like_CS"/>
</dbReference>
<evidence type="ECO:0000313" key="12">
    <source>
        <dbReference type="Proteomes" id="UP000587070"/>
    </source>
</evidence>
<dbReference type="InterPro" id="IPR003593">
    <property type="entry name" value="AAA+_ATPase"/>
</dbReference>
<evidence type="ECO:0000256" key="4">
    <source>
        <dbReference type="ARBA" id="ARBA00022448"/>
    </source>
</evidence>
<dbReference type="InterPro" id="IPR003439">
    <property type="entry name" value="ABC_transporter-like_ATP-bd"/>
</dbReference>
<dbReference type="OrthoDB" id="8524638at2"/>
<sequence length="225" mass="23740">MITASAVCKRYPEGREALKDVSFEIADGELTYITGRSGAGKTTLFRLIAAIERPTSGGIVVNGQNLAALGRKAIPYLRRNIGLVFQDQKLLFDRNALANVLLPLAIAGLPTREAERRALAALDKVGLQGRAKAMPVALSGGEQQRLAIARAVVNRPALLLADEPTANLDADSAADILGIFRAFHQVGVTVVVATHDPQPLAGVTPRVLRLEQGRPITVEPAGGGA</sequence>
<keyword evidence="4" id="KW-0813">Transport</keyword>
<organism evidence="11 12">
    <name type="scientific">Rhodocyclus tenuis</name>
    <name type="common">Rhodospirillum tenue</name>
    <dbReference type="NCBI Taxonomy" id="1066"/>
    <lineage>
        <taxon>Bacteria</taxon>
        <taxon>Pseudomonadati</taxon>
        <taxon>Pseudomonadota</taxon>
        <taxon>Betaproteobacteria</taxon>
        <taxon>Rhodocyclales</taxon>
        <taxon>Rhodocyclaceae</taxon>
        <taxon>Rhodocyclus</taxon>
    </lineage>
</organism>
<keyword evidence="7 11" id="KW-0067">ATP-binding</keyword>
<evidence type="ECO:0000256" key="6">
    <source>
        <dbReference type="ARBA" id="ARBA00022741"/>
    </source>
</evidence>
<dbReference type="GO" id="GO:0005886">
    <property type="term" value="C:plasma membrane"/>
    <property type="evidence" value="ECO:0007669"/>
    <property type="project" value="UniProtKB-ARBA"/>
</dbReference>
<dbReference type="GO" id="GO:0005524">
    <property type="term" value="F:ATP binding"/>
    <property type="evidence" value="ECO:0007669"/>
    <property type="project" value="UniProtKB-KW"/>
</dbReference>
<keyword evidence="9" id="KW-0029">Amino-acid transport</keyword>
<dbReference type="PANTHER" id="PTHR24220:SF470">
    <property type="entry name" value="CELL DIVISION ATP-BINDING PROTEIN FTSE"/>
    <property type="match status" value="1"/>
</dbReference>
<reference evidence="11 12" key="1">
    <citation type="submission" date="2020-08" db="EMBL/GenBank/DDBJ databases">
        <title>Genome sequencing of Purple Non-Sulfur Bacteria from various extreme environments.</title>
        <authorList>
            <person name="Mayer M."/>
        </authorList>
    </citation>
    <scope>NUCLEOTIDE SEQUENCE [LARGE SCALE GENOMIC DNA]</scope>
    <source>
        <strain evidence="11 12">2761</strain>
    </source>
</reference>
<evidence type="ECO:0000313" key="11">
    <source>
        <dbReference type="EMBL" id="MBB4246275.1"/>
    </source>
</evidence>
<evidence type="ECO:0000256" key="3">
    <source>
        <dbReference type="ARBA" id="ARBA00020019"/>
    </source>
</evidence>
<dbReference type="RefSeq" id="WP_153115822.1">
    <property type="nucleotide sequence ID" value="NZ_JACIGE010000002.1"/>
</dbReference>
<dbReference type="Gene3D" id="3.40.50.300">
    <property type="entry name" value="P-loop containing nucleotide triphosphate hydrolases"/>
    <property type="match status" value="1"/>
</dbReference>
<dbReference type="PROSITE" id="PS50893">
    <property type="entry name" value="ABC_TRANSPORTER_2"/>
    <property type="match status" value="1"/>
</dbReference>
<dbReference type="EMBL" id="JACIGE010000002">
    <property type="protein sequence ID" value="MBB4246275.1"/>
    <property type="molecule type" value="Genomic_DNA"/>
</dbReference>
<accession>A0A840G2W4</accession>
<dbReference type="PROSITE" id="PS00211">
    <property type="entry name" value="ABC_TRANSPORTER_1"/>
    <property type="match status" value="1"/>
</dbReference>
<name>A0A840G2W4_RHOTE</name>
<evidence type="ECO:0000259" key="10">
    <source>
        <dbReference type="PROSITE" id="PS50893"/>
    </source>
</evidence>
<feature type="domain" description="ABC transporter" evidence="10">
    <location>
        <begin position="2"/>
        <end position="225"/>
    </location>
</feature>
<dbReference type="PANTHER" id="PTHR24220">
    <property type="entry name" value="IMPORT ATP-BINDING PROTEIN"/>
    <property type="match status" value="1"/>
</dbReference>
<comment type="function">
    <text evidence="1">Part of the ABC transporter FtsEX involved in cellular division. Important for assembly or stability of the septal ring.</text>
</comment>
<evidence type="ECO:0000256" key="1">
    <source>
        <dbReference type="ARBA" id="ARBA00002579"/>
    </source>
</evidence>
<keyword evidence="6" id="KW-0547">Nucleotide-binding</keyword>
<keyword evidence="5" id="KW-0472">Membrane</keyword>
<evidence type="ECO:0000256" key="2">
    <source>
        <dbReference type="ARBA" id="ARBA00005417"/>
    </source>
</evidence>
<dbReference type="SUPFAM" id="SSF52540">
    <property type="entry name" value="P-loop containing nucleoside triphosphate hydrolases"/>
    <property type="match status" value="1"/>
</dbReference>
<comment type="similarity">
    <text evidence="2">Belongs to the ABC transporter superfamily.</text>
</comment>
<keyword evidence="12" id="KW-1185">Reference proteome</keyword>
<dbReference type="CDD" id="cd03255">
    <property type="entry name" value="ABC_MJ0796_LolCDE_FtsE"/>
    <property type="match status" value="1"/>
</dbReference>
<dbReference type="AlphaFoldDB" id="A0A840G2W4"/>
<protein>
    <recommendedName>
        <fullName evidence="3">Cell division ATP-binding protein FtsE</fullName>
    </recommendedName>
</protein>
<comment type="caution">
    <text evidence="11">The sequence shown here is derived from an EMBL/GenBank/DDBJ whole genome shotgun (WGS) entry which is preliminary data.</text>
</comment>
<dbReference type="FunFam" id="3.40.50.300:FF:000056">
    <property type="entry name" value="Cell division ATP-binding protein FtsE"/>
    <property type="match status" value="1"/>
</dbReference>
<gene>
    <name evidence="11" type="ORF">GGD90_000632</name>
</gene>
<keyword evidence="8" id="KW-1278">Translocase</keyword>
<dbReference type="GO" id="GO:0016887">
    <property type="term" value="F:ATP hydrolysis activity"/>
    <property type="evidence" value="ECO:0007669"/>
    <property type="project" value="InterPro"/>
</dbReference>
<evidence type="ECO:0000256" key="9">
    <source>
        <dbReference type="ARBA" id="ARBA00022970"/>
    </source>
</evidence>
<dbReference type="GO" id="GO:0022857">
    <property type="term" value="F:transmembrane transporter activity"/>
    <property type="evidence" value="ECO:0007669"/>
    <property type="project" value="TreeGrafter"/>
</dbReference>
<keyword evidence="5" id="KW-1003">Cell membrane</keyword>
<evidence type="ECO:0000256" key="7">
    <source>
        <dbReference type="ARBA" id="ARBA00022840"/>
    </source>
</evidence>
<dbReference type="GO" id="GO:0006865">
    <property type="term" value="P:amino acid transport"/>
    <property type="evidence" value="ECO:0007669"/>
    <property type="project" value="UniProtKB-KW"/>
</dbReference>
<dbReference type="GO" id="GO:0051301">
    <property type="term" value="P:cell division"/>
    <property type="evidence" value="ECO:0007669"/>
    <property type="project" value="UniProtKB-KW"/>
</dbReference>
<evidence type="ECO:0000256" key="5">
    <source>
        <dbReference type="ARBA" id="ARBA00022475"/>
    </source>
</evidence>
<keyword evidence="11" id="KW-0131">Cell cycle</keyword>
<keyword evidence="11" id="KW-0132">Cell division</keyword>
<dbReference type="InterPro" id="IPR017911">
    <property type="entry name" value="MacB-like_ATP-bd"/>
</dbReference>
<dbReference type="Pfam" id="PF00005">
    <property type="entry name" value="ABC_tran"/>
    <property type="match status" value="1"/>
</dbReference>